<organism evidence="5 6">
    <name type="scientific">Cohnella silvisoli</name>
    <dbReference type="NCBI Taxonomy" id="2873699"/>
    <lineage>
        <taxon>Bacteria</taxon>
        <taxon>Bacillati</taxon>
        <taxon>Bacillota</taxon>
        <taxon>Bacilli</taxon>
        <taxon>Bacillales</taxon>
        <taxon>Paenibacillaceae</taxon>
        <taxon>Cohnella</taxon>
    </lineage>
</organism>
<evidence type="ECO:0000313" key="6">
    <source>
        <dbReference type="Proteomes" id="UP001493487"/>
    </source>
</evidence>
<evidence type="ECO:0000259" key="4">
    <source>
        <dbReference type="PROSITE" id="PS01124"/>
    </source>
</evidence>
<gene>
    <name evidence="5" type="ORF">QJS35_09465</name>
</gene>
<dbReference type="EMBL" id="JASKHM010000004">
    <property type="protein sequence ID" value="MEQ4482622.1"/>
    <property type="molecule type" value="Genomic_DNA"/>
</dbReference>
<dbReference type="Proteomes" id="UP001493487">
    <property type="component" value="Unassembled WGS sequence"/>
</dbReference>
<keyword evidence="3" id="KW-0804">Transcription</keyword>
<name>A0ABV1KRJ1_9BACL</name>
<dbReference type="InterPro" id="IPR018060">
    <property type="entry name" value="HTH_AraC"/>
</dbReference>
<dbReference type="Gene3D" id="1.10.10.60">
    <property type="entry name" value="Homeodomain-like"/>
    <property type="match status" value="2"/>
</dbReference>
<reference evidence="5 6" key="1">
    <citation type="journal article" date="2023" name="Genome Announc.">
        <title>Pan-Genome Analyses of the Genus Cohnella and Proposal of the Novel Species Cohnella silvisoli sp. nov., Isolated from Forest Soil.</title>
        <authorList>
            <person name="Wang C."/>
            <person name="Mao L."/>
            <person name="Bao G."/>
            <person name="Zhu H."/>
        </authorList>
    </citation>
    <scope>NUCLEOTIDE SEQUENCE [LARGE SCALE GENOMIC DNA]</scope>
    <source>
        <strain evidence="5 6">NL03-T5-1</strain>
    </source>
</reference>
<dbReference type="RefSeq" id="WP_232184628.1">
    <property type="nucleotide sequence ID" value="NZ_JAIOAP010000003.1"/>
</dbReference>
<dbReference type="SUPFAM" id="SSF46689">
    <property type="entry name" value="Homeodomain-like"/>
    <property type="match status" value="2"/>
</dbReference>
<keyword evidence="2" id="KW-0238">DNA-binding</keyword>
<dbReference type="InterPro" id="IPR020449">
    <property type="entry name" value="Tscrpt_reg_AraC-type_HTH"/>
</dbReference>
<dbReference type="InterPro" id="IPR037923">
    <property type="entry name" value="HTH-like"/>
</dbReference>
<dbReference type="PROSITE" id="PS01124">
    <property type="entry name" value="HTH_ARAC_FAMILY_2"/>
    <property type="match status" value="1"/>
</dbReference>
<dbReference type="InterPro" id="IPR003313">
    <property type="entry name" value="AraC-bd"/>
</dbReference>
<dbReference type="PRINTS" id="PR00032">
    <property type="entry name" value="HTHARAC"/>
</dbReference>
<keyword evidence="6" id="KW-1185">Reference proteome</keyword>
<dbReference type="InterPro" id="IPR009057">
    <property type="entry name" value="Homeodomain-like_sf"/>
</dbReference>
<dbReference type="SMART" id="SM00342">
    <property type="entry name" value="HTH_ARAC"/>
    <property type="match status" value="1"/>
</dbReference>
<dbReference type="Pfam" id="PF02311">
    <property type="entry name" value="AraC_binding"/>
    <property type="match status" value="1"/>
</dbReference>
<accession>A0ABV1KRJ1</accession>
<evidence type="ECO:0000256" key="2">
    <source>
        <dbReference type="ARBA" id="ARBA00023125"/>
    </source>
</evidence>
<dbReference type="PANTHER" id="PTHR43280:SF28">
    <property type="entry name" value="HTH-TYPE TRANSCRIPTIONAL ACTIVATOR RHAS"/>
    <property type="match status" value="1"/>
</dbReference>
<protein>
    <submittedName>
        <fullName evidence="5">AraC family transcriptional regulator</fullName>
    </submittedName>
</protein>
<evidence type="ECO:0000256" key="3">
    <source>
        <dbReference type="ARBA" id="ARBA00023163"/>
    </source>
</evidence>
<dbReference type="SUPFAM" id="SSF51215">
    <property type="entry name" value="Regulatory protein AraC"/>
    <property type="match status" value="1"/>
</dbReference>
<proteinExistence type="predicted"/>
<dbReference type="Pfam" id="PF12833">
    <property type="entry name" value="HTH_18"/>
    <property type="match status" value="1"/>
</dbReference>
<comment type="caution">
    <text evidence="5">The sequence shown here is derived from an EMBL/GenBank/DDBJ whole genome shotgun (WGS) entry which is preliminary data.</text>
</comment>
<feature type="domain" description="HTH araC/xylS-type" evidence="4">
    <location>
        <begin position="187"/>
        <end position="285"/>
    </location>
</feature>
<sequence length="298" mass="34082">MLLNPTITKPQTIGFHYVDRFNVSIRLEGIGWEKAESASYRWNGLSRGQEGAAIFQYTLSGRGELRIGEKIHSLPKHHAFMCKVPGDHEYYLPEGETHWEYFFVTIHGEDALRHWSALEGKIGPVFELPPKSAPLGILSELYADIVQAPLADQYDIAASLYRFILEMHRYADASSLVRTGDIPEPLLHAISLIRQRYREDLSLDELAKASGLTKYHFCRLFQKKLGIKPMQYINKVRIERAVWLLRYTDLKIAQVGEACGFTHASYFIKTFRGIIGSTPGDYRSLPKHPDFDQLKVEI</sequence>
<keyword evidence="1" id="KW-0805">Transcription regulation</keyword>
<evidence type="ECO:0000256" key="1">
    <source>
        <dbReference type="ARBA" id="ARBA00023015"/>
    </source>
</evidence>
<dbReference type="PANTHER" id="PTHR43280">
    <property type="entry name" value="ARAC-FAMILY TRANSCRIPTIONAL REGULATOR"/>
    <property type="match status" value="1"/>
</dbReference>
<evidence type="ECO:0000313" key="5">
    <source>
        <dbReference type="EMBL" id="MEQ4482622.1"/>
    </source>
</evidence>